<organism evidence="1 2">
    <name type="scientific">Herbinix hemicellulosilytica</name>
    <dbReference type="NCBI Taxonomy" id="1564487"/>
    <lineage>
        <taxon>Bacteria</taxon>
        <taxon>Bacillati</taxon>
        <taxon>Bacillota</taxon>
        <taxon>Clostridia</taxon>
        <taxon>Lachnospirales</taxon>
        <taxon>Lachnospiraceae</taxon>
        <taxon>Herbinix</taxon>
    </lineage>
</organism>
<gene>
    <name evidence="1" type="ORF">HHT355_0782</name>
</gene>
<dbReference type="Proteomes" id="UP000236497">
    <property type="component" value="Unassembled WGS sequence"/>
</dbReference>
<dbReference type="RefSeq" id="WP_103202113.1">
    <property type="nucleotide sequence ID" value="NZ_CVTD020000010.1"/>
</dbReference>
<dbReference type="OrthoDB" id="9808140at2"/>
<accession>A0A0H5SG22</accession>
<dbReference type="EMBL" id="CVTD020000010">
    <property type="protein sequence ID" value="CRZ33985.1"/>
    <property type="molecule type" value="Genomic_DNA"/>
</dbReference>
<evidence type="ECO:0000313" key="1">
    <source>
        <dbReference type="EMBL" id="CRZ33985.1"/>
    </source>
</evidence>
<keyword evidence="2" id="KW-1185">Reference proteome</keyword>
<protein>
    <submittedName>
        <fullName evidence="1">Uncharacterized protein</fullName>
    </submittedName>
</protein>
<name>A0A0H5SG22_HERHM</name>
<evidence type="ECO:0000313" key="2">
    <source>
        <dbReference type="Proteomes" id="UP000236497"/>
    </source>
</evidence>
<reference evidence="1 2" key="1">
    <citation type="submission" date="2015-06" db="EMBL/GenBank/DDBJ databases">
        <authorList>
            <person name="Wibberg Daniel"/>
        </authorList>
    </citation>
    <scope>NUCLEOTIDE SEQUENCE [LARGE SCALE GENOMIC DNA]</scope>
    <source>
        <strain evidence="1 2">T3/55T</strain>
    </source>
</reference>
<proteinExistence type="predicted"/>
<sequence>MSKENQDVIKNDIFTWIEEELKPEFCTSENFIYNEMESQSDYSLPVIYQDFDDNVRFEQVSVSFLVSIKELIIKAQVCKTVHPSGKTWSSWLKEAGFRKVLPTYSGGSVAYKLFDTYTEYDRPSDLKSVDDAIKKVVKIVTELEAPIELDPMITAVK</sequence>
<dbReference type="AlphaFoldDB" id="A0A0H5SG22"/>